<dbReference type="PROSITE" id="PS50828">
    <property type="entry name" value="SMR"/>
    <property type="match status" value="1"/>
</dbReference>
<proteinExistence type="predicted"/>
<evidence type="ECO:0000313" key="4">
    <source>
        <dbReference type="Proteomes" id="UP001362999"/>
    </source>
</evidence>
<gene>
    <name evidence="3" type="ORF">R3P38DRAFT_3507350</name>
</gene>
<name>A0AAW0BX88_9AGAR</name>
<feature type="region of interest" description="Disordered" evidence="1">
    <location>
        <begin position="135"/>
        <end position="192"/>
    </location>
</feature>
<dbReference type="Proteomes" id="UP001362999">
    <property type="component" value="Unassembled WGS sequence"/>
</dbReference>
<organism evidence="3 4">
    <name type="scientific">Favolaschia claudopus</name>
    <dbReference type="NCBI Taxonomy" id="2862362"/>
    <lineage>
        <taxon>Eukaryota</taxon>
        <taxon>Fungi</taxon>
        <taxon>Dikarya</taxon>
        <taxon>Basidiomycota</taxon>
        <taxon>Agaricomycotina</taxon>
        <taxon>Agaricomycetes</taxon>
        <taxon>Agaricomycetidae</taxon>
        <taxon>Agaricales</taxon>
        <taxon>Marasmiineae</taxon>
        <taxon>Mycenaceae</taxon>
        <taxon>Favolaschia</taxon>
    </lineage>
</organism>
<feature type="compositionally biased region" description="Gly residues" evidence="1">
    <location>
        <begin position="570"/>
        <end position="582"/>
    </location>
</feature>
<reference evidence="3 4" key="1">
    <citation type="journal article" date="2024" name="J Genomics">
        <title>Draft genome sequencing and assembly of Favolaschia claudopus CIRM-BRFM 2984 isolated from oak limbs.</title>
        <authorList>
            <person name="Navarro D."/>
            <person name="Drula E."/>
            <person name="Chaduli D."/>
            <person name="Cazenave R."/>
            <person name="Ahrendt S."/>
            <person name="Wang J."/>
            <person name="Lipzen A."/>
            <person name="Daum C."/>
            <person name="Barry K."/>
            <person name="Grigoriev I.V."/>
            <person name="Favel A."/>
            <person name="Rosso M.N."/>
            <person name="Martin F."/>
        </authorList>
    </citation>
    <scope>NUCLEOTIDE SEQUENCE [LARGE SCALE GENOMIC DNA]</scope>
    <source>
        <strain evidence="3 4">CIRM-BRFM 2984</strain>
    </source>
</reference>
<dbReference type="GO" id="GO:0004519">
    <property type="term" value="F:endonuclease activity"/>
    <property type="evidence" value="ECO:0007669"/>
    <property type="project" value="TreeGrafter"/>
</dbReference>
<dbReference type="PANTHER" id="PTHR46535:SF1">
    <property type="entry name" value="NEDD4-BINDING PROTEIN 2"/>
    <property type="match status" value="1"/>
</dbReference>
<feature type="region of interest" description="Disordered" evidence="1">
    <location>
        <begin position="329"/>
        <end position="364"/>
    </location>
</feature>
<dbReference type="EMBL" id="JAWWNJ010000024">
    <property type="protein sequence ID" value="KAK7031622.1"/>
    <property type="molecule type" value="Genomic_DNA"/>
</dbReference>
<dbReference type="Pfam" id="PF01713">
    <property type="entry name" value="Smr"/>
    <property type="match status" value="1"/>
</dbReference>
<dbReference type="InterPro" id="IPR052772">
    <property type="entry name" value="Endo/PolyKinase_Domain-Protein"/>
</dbReference>
<evidence type="ECO:0000313" key="3">
    <source>
        <dbReference type="EMBL" id="KAK7031622.1"/>
    </source>
</evidence>
<dbReference type="GO" id="GO:0005634">
    <property type="term" value="C:nucleus"/>
    <property type="evidence" value="ECO:0007669"/>
    <property type="project" value="TreeGrafter"/>
</dbReference>
<protein>
    <submittedName>
        <fullName evidence="3">Smr domain-containing protein</fullName>
    </submittedName>
</protein>
<accession>A0AAW0BX88</accession>
<comment type="caution">
    <text evidence="3">The sequence shown here is derived from an EMBL/GenBank/DDBJ whole genome shotgun (WGS) entry which is preliminary data.</text>
</comment>
<dbReference type="SUPFAM" id="SSF160443">
    <property type="entry name" value="SMR domain-like"/>
    <property type="match status" value="1"/>
</dbReference>
<dbReference type="PANTHER" id="PTHR46535">
    <property type="entry name" value="NEDD4-BINDING PROTEIN 2"/>
    <property type="match status" value="1"/>
</dbReference>
<dbReference type="InterPro" id="IPR002625">
    <property type="entry name" value="Smr_dom"/>
</dbReference>
<sequence>MDIQSISESLQREFCPPLDSSLLAALLADIDPSASEEARKNQIAALRGTLIELAVHADEEGPFEDDELTGSDFCNTITTTTSSDLSTNAPFNSPLGFLQAALPHIPTDRLRRALAAEEEDALDMWELISTLLSEETEREMRERGDEDTEPPWEAGDVKRKAKKKPKPGKIALNDVRQQHQRPPPSPSIVTTSDPWTSLTSLSTHLAHLLPPHPPSFFLSYFHDPGAGTRTPYSALRAALTAIAAPDNDADDDANTTQLFHLLDVFLSPDLHHTDTLVSDITLALRVSGDENSVFEVVRVLRELDEDGAQGRFEMGVYHSRPALLASVSRRPTPARTISLPAPLPSGPAPTPPPPSSKPPPVKVHTNGWQAVPVRRAKKASTTSPSTIHLPTYTRDVNGIKTSRAADEAQPFYARRSAALQRRDELLREAARMWQRGRGDRRGRGGEVAMYFAERAREVGEGARREALERARGLVEGRRLRREADTVDLHGVTAAEAVVIVGEVLGEGGWGADKPLKIITGRGNHSAGRVSVLKPAVKKALEEEGWVVGTWDGGVILLVWDGTTWLDDGGAGRVGGGGGGDRYGAGSRQERGGRRIVRGVAGMSKAAMRVVKLKVKAMAGLSRE</sequence>
<evidence type="ECO:0000259" key="2">
    <source>
        <dbReference type="PROSITE" id="PS50828"/>
    </source>
</evidence>
<feature type="region of interest" description="Disordered" evidence="1">
    <location>
        <begin position="570"/>
        <end position="589"/>
    </location>
</feature>
<dbReference type="AlphaFoldDB" id="A0AAW0BX88"/>
<dbReference type="InterPro" id="IPR036063">
    <property type="entry name" value="Smr_dom_sf"/>
</dbReference>
<feature type="domain" description="Smr" evidence="2">
    <location>
        <begin position="486"/>
        <end position="546"/>
    </location>
</feature>
<dbReference type="Gene3D" id="3.30.1370.110">
    <property type="match status" value="1"/>
</dbReference>
<evidence type="ECO:0000256" key="1">
    <source>
        <dbReference type="SAM" id="MobiDB-lite"/>
    </source>
</evidence>
<dbReference type="SMART" id="SM00463">
    <property type="entry name" value="SMR"/>
    <property type="match status" value="1"/>
</dbReference>
<keyword evidence="4" id="KW-1185">Reference proteome</keyword>
<feature type="compositionally biased region" description="Pro residues" evidence="1">
    <location>
        <begin position="341"/>
        <end position="361"/>
    </location>
</feature>